<dbReference type="Proteomes" id="UP000799436">
    <property type="component" value="Unassembled WGS sequence"/>
</dbReference>
<protein>
    <submittedName>
        <fullName evidence="2">Uncharacterized protein</fullName>
    </submittedName>
</protein>
<evidence type="ECO:0000256" key="1">
    <source>
        <dbReference type="SAM" id="SignalP"/>
    </source>
</evidence>
<name>A0A6G1LPK7_9PEZI</name>
<dbReference type="EMBL" id="ML995808">
    <property type="protein sequence ID" value="KAF2774529.1"/>
    <property type="molecule type" value="Genomic_DNA"/>
</dbReference>
<feature type="signal peptide" evidence="1">
    <location>
        <begin position="1"/>
        <end position="18"/>
    </location>
</feature>
<evidence type="ECO:0000313" key="2">
    <source>
        <dbReference type="EMBL" id="KAF2774529.1"/>
    </source>
</evidence>
<feature type="chain" id="PRO_5026044452" evidence="1">
    <location>
        <begin position="19"/>
        <end position="61"/>
    </location>
</feature>
<keyword evidence="3" id="KW-1185">Reference proteome</keyword>
<evidence type="ECO:0000313" key="3">
    <source>
        <dbReference type="Proteomes" id="UP000799436"/>
    </source>
</evidence>
<proteinExistence type="predicted"/>
<dbReference type="AlphaFoldDB" id="A0A6G1LPK7"/>
<accession>A0A6G1LPK7</accession>
<gene>
    <name evidence="2" type="ORF">EJ03DRAFT_347124</name>
</gene>
<reference evidence="2" key="1">
    <citation type="journal article" date="2020" name="Stud. Mycol.">
        <title>101 Dothideomycetes genomes: a test case for predicting lifestyles and emergence of pathogens.</title>
        <authorList>
            <person name="Haridas S."/>
            <person name="Albert R."/>
            <person name="Binder M."/>
            <person name="Bloem J."/>
            <person name="Labutti K."/>
            <person name="Salamov A."/>
            <person name="Andreopoulos B."/>
            <person name="Baker S."/>
            <person name="Barry K."/>
            <person name="Bills G."/>
            <person name="Bluhm B."/>
            <person name="Cannon C."/>
            <person name="Castanera R."/>
            <person name="Culley D."/>
            <person name="Daum C."/>
            <person name="Ezra D."/>
            <person name="Gonzalez J."/>
            <person name="Henrissat B."/>
            <person name="Kuo A."/>
            <person name="Liang C."/>
            <person name="Lipzen A."/>
            <person name="Lutzoni F."/>
            <person name="Magnuson J."/>
            <person name="Mondo S."/>
            <person name="Nolan M."/>
            <person name="Ohm R."/>
            <person name="Pangilinan J."/>
            <person name="Park H.-J."/>
            <person name="Ramirez L."/>
            <person name="Alfaro M."/>
            <person name="Sun H."/>
            <person name="Tritt A."/>
            <person name="Yoshinaga Y."/>
            <person name="Zwiers L.-H."/>
            <person name="Turgeon B."/>
            <person name="Goodwin S."/>
            <person name="Spatafora J."/>
            <person name="Crous P."/>
            <person name="Grigoriev I."/>
        </authorList>
    </citation>
    <scope>NUCLEOTIDE SEQUENCE</scope>
    <source>
        <strain evidence="2">CBS 116005</strain>
    </source>
</reference>
<keyword evidence="1" id="KW-0732">Signal</keyword>
<sequence>MLFRSALLAAIAVLAVNASPIADVTDDCTQTSVDGQACKYVKPDLTTGAGTCLAGTCTPNS</sequence>
<organism evidence="2 3">
    <name type="scientific">Teratosphaeria nubilosa</name>
    <dbReference type="NCBI Taxonomy" id="161662"/>
    <lineage>
        <taxon>Eukaryota</taxon>
        <taxon>Fungi</taxon>
        <taxon>Dikarya</taxon>
        <taxon>Ascomycota</taxon>
        <taxon>Pezizomycotina</taxon>
        <taxon>Dothideomycetes</taxon>
        <taxon>Dothideomycetidae</taxon>
        <taxon>Mycosphaerellales</taxon>
        <taxon>Teratosphaeriaceae</taxon>
        <taxon>Teratosphaeria</taxon>
    </lineage>
</organism>